<feature type="compositionally biased region" description="Polar residues" evidence="1">
    <location>
        <begin position="30"/>
        <end position="56"/>
    </location>
</feature>
<protein>
    <submittedName>
        <fullName evidence="2">Uncharacterized protein</fullName>
    </submittedName>
</protein>
<evidence type="ECO:0000256" key="1">
    <source>
        <dbReference type="SAM" id="MobiDB-lite"/>
    </source>
</evidence>
<proteinExistence type="predicted"/>
<accession>Q2HRH7</accession>
<organism evidence="2">
    <name type="scientific">Medicago truncatula</name>
    <name type="common">Barrel medic</name>
    <name type="synonym">Medicago tribuloides</name>
    <dbReference type="NCBI Taxonomy" id="3880"/>
    <lineage>
        <taxon>Eukaryota</taxon>
        <taxon>Viridiplantae</taxon>
        <taxon>Streptophyta</taxon>
        <taxon>Embryophyta</taxon>
        <taxon>Tracheophyta</taxon>
        <taxon>Spermatophyta</taxon>
        <taxon>Magnoliopsida</taxon>
        <taxon>eudicotyledons</taxon>
        <taxon>Gunneridae</taxon>
        <taxon>Pentapetalae</taxon>
        <taxon>rosids</taxon>
        <taxon>fabids</taxon>
        <taxon>Fabales</taxon>
        <taxon>Fabaceae</taxon>
        <taxon>Papilionoideae</taxon>
        <taxon>50 kb inversion clade</taxon>
        <taxon>NPAAA clade</taxon>
        <taxon>Hologalegina</taxon>
        <taxon>IRL clade</taxon>
        <taxon>Trifolieae</taxon>
        <taxon>Medicago</taxon>
    </lineage>
</organism>
<name>Q2HRH7_MEDTR</name>
<reference evidence="2" key="1">
    <citation type="submission" date="2005-05" db="EMBL/GenBank/DDBJ databases">
        <authorList>
            <person name="Town C.D."/>
        </authorList>
    </citation>
    <scope>NUCLEOTIDE SEQUENCE</scope>
</reference>
<feature type="region of interest" description="Disordered" evidence="1">
    <location>
        <begin position="22"/>
        <end position="74"/>
    </location>
</feature>
<feature type="compositionally biased region" description="Low complexity" evidence="1">
    <location>
        <begin position="57"/>
        <end position="74"/>
    </location>
</feature>
<reference evidence="2" key="2">
    <citation type="submission" date="2007-03" db="EMBL/GenBank/DDBJ databases">
        <authorList>
            <consortium name="The International Medicago Genome Annotation Group"/>
        </authorList>
    </citation>
    <scope>NUCLEOTIDE SEQUENCE</scope>
</reference>
<dbReference type="AlphaFoldDB" id="Q2HRH7"/>
<dbReference type="EMBL" id="AC158502">
    <property type="protein sequence ID" value="ABD33296.1"/>
    <property type="molecule type" value="Genomic_DNA"/>
</dbReference>
<gene>
    <name evidence="2" type="ORF">MtrDRAFT_AC158502g5v2</name>
</gene>
<sequence>MPLPSSFASGLTTSALQSSSLKESFKNWLKSGSSHASSTHGPRTPLAQNPQTPEGESSQTQSLLGGQSSRAQSP</sequence>
<evidence type="ECO:0000313" key="2">
    <source>
        <dbReference type="EMBL" id="ABD33296.1"/>
    </source>
</evidence>